<reference evidence="4" key="2">
    <citation type="journal article" date="2013" name="PLoS Genet.">
        <title>Comparative genome structure, secondary metabolite, and effector coding capacity across Cochliobolus pathogens.</title>
        <authorList>
            <person name="Condon B.J."/>
            <person name="Leng Y."/>
            <person name="Wu D."/>
            <person name="Bushley K.E."/>
            <person name="Ohm R.A."/>
            <person name="Otillar R."/>
            <person name="Martin J."/>
            <person name="Schackwitz W."/>
            <person name="Grimwood J."/>
            <person name="MohdZainudin N."/>
            <person name="Xue C."/>
            <person name="Wang R."/>
            <person name="Manning V.A."/>
            <person name="Dhillon B."/>
            <person name="Tu Z.J."/>
            <person name="Steffenson B.J."/>
            <person name="Salamov A."/>
            <person name="Sun H."/>
            <person name="Lowry S."/>
            <person name="LaButti K."/>
            <person name="Han J."/>
            <person name="Copeland A."/>
            <person name="Lindquist E."/>
            <person name="Barry K."/>
            <person name="Schmutz J."/>
            <person name="Baker S.E."/>
            <person name="Ciuffetti L.M."/>
            <person name="Grigoriev I.V."/>
            <person name="Zhong S."/>
            <person name="Turgeon B.G."/>
        </authorList>
    </citation>
    <scope>NUCLEOTIDE SEQUENCE [LARGE SCALE GENOMIC DNA]</scope>
    <source>
        <strain evidence="4">C5 / ATCC 48332 / race O</strain>
    </source>
</reference>
<dbReference type="OMA" id="FIDINTM"/>
<feature type="signal peptide" evidence="1">
    <location>
        <begin position="1"/>
        <end position="22"/>
    </location>
</feature>
<dbReference type="GO" id="GO:0008199">
    <property type="term" value="F:ferric iron binding"/>
    <property type="evidence" value="ECO:0007669"/>
    <property type="project" value="InterPro"/>
</dbReference>
<name>M2SJ97_COCH5</name>
<dbReference type="PANTHER" id="PTHR34315">
    <property type="match status" value="1"/>
</dbReference>
<protein>
    <recommendedName>
        <fullName evidence="2">Intradiol ring-cleavage dioxygenases domain-containing protein</fullName>
    </recommendedName>
</protein>
<feature type="chain" id="PRO_5004025055" description="Intradiol ring-cleavage dioxygenases domain-containing protein" evidence="1">
    <location>
        <begin position="23"/>
        <end position="367"/>
    </location>
</feature>
<dbReference type="HOGENOM" id="CLU_027719_0_1_1"/>
<organism evidence="3 4">
    <name type="scientific">Cochliobolus heterostrophus (strain C5 / ATCC 48332 / race O)</name>
    <name type="common">Southern corn leaf blight fungus</name>
    <name type="synonym">Bipolaris maydis</name>
    <dbReference type="NCBI Taxonomy" id="701091"/>
    <lineage>
        <taxon>Eukaryota</taxon>
        <taxon>Fungi</taxon>
        <taxon>Dikarya</taxon>
        <taxon>Ascomycota</taxon>
        <taxon>Pezizomycotina</taxon>
        <taxon>Dothideomycetes</taxon>
        <taxon>Pleosporomycetidae</taxon>
        <taxon>Pleosporales</taxon>
        <taxon>Pleosporineae</taxon>
        <taxon>Pleosporaceae</taxon>
        <taxon>Bipolaris</taxon>
    </lineage>
</organism>
<dbReference type="EMBL" id="KB445589">
    <property type="protein sequence ID" value="EMD85395.1"/>
    <property type="molecule type" value="Genomic_DNA"/>
</dbReference>
<evidence type="ECO:0000256" key="1">
    <source>
        <dbReference type="SAM" id="SignalP"/>
    </source>
</evidence>
<keyword evidence="4" id="KW-1185">Reference proteome</keyword>
<sequence length="367" mass="40732">MFNLKVLTATFAVTSVFSGVNTHPGEKHSAAHAKREIERYSSAHTHVTRAFSKIHEFPYVAALKERAIARRLRTWNALREKRGIVSKRSFEKRTLEDLERYLNMSHDETQLGYTLNTPLEVIFRKNATAALVPEAIIGSYFASGELMRQDVTENLAGVPMHLDIQFLNINTMKPVKDLYVDIWHCNALGVYSDDSTEGQAGLNTTWLRGLQVTSPEGVVEFDTIVPGHYGGRAHHIHVFTTINSTTLPNHTYIAGVTNHIGQLFLEQSLLDESLMKVIEDSIAADVSTADVDPLMKYIRLSDDIPDGVLAYITVGINMKANHSENYQRAAHWQEGGGVELSGWVPVLVSRTDSQLPSASSSTIVTSS</sequence>
<dbReference type="InterPro" id="IPR000627">
    <property type="entry name" value="Intradiol_dOase_C"/>
</dbReference>
<dbReference type="Pfam" id="PF00775">
    <property type="entry name" value="Dioxygenase_C"/>
    <property type="match status" value="1"/>
</dbReference>
<dbReference type="OrthoDB" id="121380at2759"/>
<dbReference type="AlphaFoldDB" id="M2SJ97"/>
<dbReference type="eggNOG" id="ENOG502QPRK">
    <property type="taxonomic scope" value="Eukaryota"/>
</dbReference>
<dbReference type="PANTHER" id="PTHR34315:SF2">
    <property type="entry name" value="ANCHORED DIOXYGENASE, PUTATIVE (AFU_ORTHOLOGUE AFUA_3G01800)-RELATED"/>
    <property type="match status" value="1"/>
</dbReference>
<dbReference type="Gene3D" id="2.60.130.10">
    <property type="entry name" value="Aromatic compound dioxygenase"/>
    <property type="match status" value="1"/>
</dbReference>
<dbReference type="GO" id="GO:0016702">
    <property type="term" value="F:oxidoreductase activity, acting on single donors with incorporation of molecular oxygen, incorporation of two atoms of oxygen"/>
    <property type="evidence" value="ECO:0007669"/>
    <property type="project" value="InterPro"/>
</dbReference>
<dbReference type="InterPro" id="IPR015889">
    <property type="entry name" value="Intradiol_dOase_core"/>
</dbReference>
<feature type="domain" description="Intradiol ring-cleavage dioxygenases" evidence="2">
    <location>
        <begin position="147"/>
        <end position="233"/>
    </location>
</feature>
<dbReference type="SUPFAM" id="SSF49482">
    <property type="entry name" value="Aromatic compound dioxygenase"/>
    <property type="match status" value="1"/>
</dbReference>
<proteinExistence type="predicted"/>
<gene>
    <name evidence="3" type="ORF">COCHEDRAFT_1035488</name>
</gene>
<keyword evidence="1" id="KW-0732">Signal</keyword>
<reference evidence="3 4" key="1">
    <citation type="journal article" date="2012" name="PLoS Pathog.">
        <title>Diverse lifestyles and strategies of plant pathogenesis encoded in the genomes of eighteen Dothideomycetes fungi.</title>
        <authorList>
            <person name="Ohm R.A."/>
            <person name="Feau N."/>
            <person name="Henrissat B."/>
            <person name="Schoch C.L."/>
            <person name="Horwitz B.A."/>
            <person name="Barry K.W."/>
            <person name="Condon B.J."/>
            <person name="Copeland A.C."/>
            <person name="Dhillon B."/>
            <person name="Glaser F."/>
            <person name="Hesse C.N."/>
            <person name="Kosti I."/>
            <person name="LaButti K."/>
            <person name="Lindquist E.A."/>
            <person name="Lucas S."/>
            <person name="Salamov A.A."/>
            <person name="Bradshaw R.E."/>
            <person name="Ciuffetti L."/>
            <person name="Hamelin R.C."/>
            <person name="Kema G.H.J."/>
            <person name="Lawrence C."/>
            <person name="Scott J.A."/>
            <person name="Spatafora J.W."/>
            <person name="Turgeon B.G."/>
            <person name="de Wit P.J.G.M."/>
            <person name="Zhong S."/>
            <person name="Goodwin S.B."/>
            <person name="Grigoriev I.V."/>
        </authorList>
    </citation>
    <scope>NUCLEOTIDE SEQUENCE [LARGE SCALE GENOMIC DNA]</scope>
    <source>
        <strain evidence="4">C5 / ATCC 48332 / race O</strain>
    </source>
</reference>
<accession>M2SJ97</accession>
<evidence type="ECO:0000313" key="4">
    <source>
        <dbReference type="Proteomes" id="UP000016936"/>
    </source>
</evidence>
<evidence type="ECO:0000313" key="3">
    <source>
        <dbReference type="EMBL" id="EMD85395.1"/>
    </source>
</evidence>
<dbReference type="Proteomes" id="UP000016936">
    <property type="component" value="Unassembled WGS sequence"/>
</dbReference>
<evidence type="ECO:0000259" key="2">
    <source>
        <dbReference type="Pfam" id="PF00775"/>
    </source>
</evidence>